<organism evidence="8 9">
    <name type="scientific">Micromonas commoda (strain RCC299 / NOUM17 / CCMP2709)</name>
    <name type="common">Picoplanktonic green alga</name>
    <dbReference type="NCBI Taxonomy" id="296587"/>
    <lineage>
        <taxon>Eukaryota</taxon>
        <taxon>Viridiplantae</taxon>
        <taxon>Chlorophyta</taxon>
        <taxon>Mamiellophyceae</taxon>
        <taxon>Mamiellales</taxon>
        <taxon>Mamiellaceae</taxon>
        <taxon>Micromonas</taxon>
    </lineage>
</organism>
<feature type="transmembrane region" description="Helical" evidence="7">
    <location>
        <begin position="174"/>
        <end position="192"/>
    </location>
</feature>
<protein>
    <submittedName>
        <fullName evidence="8">Uncharacterized protein</fullName>
    </submittedName>
</protein>
<reference evidence="8 9" key="1">
    <citation type="journal article" date="2009" name="Science">
        <title>Green evolution and dynamic adaptations revealed by genomes of the marine picoeukaryotes Micromonas.</title>
        <authorList>
            <person name="Worden A.Z."/>
            <person name="Lee J.H."/>
            <person name="Mock T."/>
            <person name="Rouze P."/>
            <person name="Simmons M.P."/>
            <person name="Aerts A.L."/>
            <person name="Allen A.E."/>
            <person name="Cuvelier M.L."/>
            <person name="Derelle E."/>
            <person name="Everett M.V."/>
            <person name="Foulon E."/>
            <person name="Grimwood J."/>
            <person name="Gundlach H."/>
            <person name="Henrissat B."/>
            <person name="Napoli C."/>
            <person name="McDonald S.M."/>
            <person name="Parker M.S."/>
            <person name="Rombauts S."/>
            <person name="Salamov A."/>
            <person name="Von Dassow P."/>
            <person name="Badger J.H."/>
            <person name="Coutinho P.M."/>
            <person name="Demir E."/>
            <person name="Dubchak I."/>
            <person name="Gentemann C."/>
            <person name="Eikrem W."/>
            <person name="Gready J.E."/>
            <person name="John U."/>
            <person name="Lanier W."/>
            <person name="Lindquist E.A."/>
            <person name="Lucas S."/>
            <person name="Mayer K.F."/>
            <person name="Moreau H."/>
            <person name="Not F."/>
            <person name="Otillar R."/>
            <person name="Panaud O."/>
            <person name="Pangilinan J."/>
            <person name="Paulsen I."/>
            <person name="Piegu B."/>
            <person name="Poliakov A."/>
            <person name="Robbens S."/>
            <person name="Schmutz J."/>
            <person name="Toulza E."/>
            <person name="Wyss T."/>
            <person name="Zelensky A."/>
            <person name="Zhou K."/>
            <person name="Armbrust E.V."/>
            <person name="Bhattacharya D."/>
            <person name="Goodenough U.W."/>
            <person name="Van de Peer Y."/>
            <person name="Grigoriev I.V."/>
        </authorList>
    </citation>
    <scope>NUCLEOTIDE SEQUENCE [LARGE SCALE GENOMIC DNA]</scope>
    <source>
        <strain evidence="9">RCC299 / NOUM17</strain>
    </source>
</reference>
<evidence type="ECO:0000256" key="1">
    <source>
        <dbReference type="ARBA" id="ARBA00004141"/>
    </source>
</evidence>
<evidence type="ECO:0000313" key="8">
    <source>
        <dbReference type="EMBL" id="ACO66023.1"/>
    </source>
</evidence>
<dbReference type="FunCoup" id="C1ED54">
    <property type="interactions" value="24"/>
</dbReference>
<dbReference type="EMBL" id="CP001329">
    <property type="protein sequence ID" value="ACO66023.1"/>
    <property type="molecule type" value="Genomic_DNA"/>
</dbReference>
<keyword evidence="4 7" id="KW-1133">Transmembrane helix</keyword>
<comment type="similarity">
    <text evidence="2">Belongs to the TMEM161 family.</text>
</comment>
<keyword evidence="9" id="KW-1185">Reference proteome</keyword>
<dbReference type="AlphaFoldDB" id="C1ED54"/>
<keyword evidence="5 7" id="KW-0472">Membrane</keyword>
<name>C1ED54_MICCC</name>
<dbReference type="InParanoid" id="C1ED54"/>
<keyword evidence="6" id="KW-0325">Glycoprotein</keyword>
<evidence type="ECO:0000256" key="4">
    <source>
        <dbReference type="ARBA" id="ARBA00022989"/>
    </source>
</evidence>
<evidence type="ECO:0000256" key="3">
    <source>
        <dbReference type="ARBA" id="ARBA00022692"/>
    </source>
</evidence>
<accession>C1ED54</accession>
<dbReference type="PANTHER" id="PTHR13624:SF6">
    <property type="entry name" value="EMEI"/>
    <property type="match status" value="1"/>
</dbReference>
<gene>
    <name evidence="8" type="ORF">MICPUN_102508</name>
</gene>
<dbReference type="Proteomes" id="UP000002009">
    <property type="component" value="Chromosome 9"/>
</dbReference>
<evidence type="ECO:0000256" key="6">
    <source>
        <dbReference type="ARBA" id="ARBA00023180"/>
    </source>
</evidence>
<dbReference type="OrthoDB" id="784140at2759"/>
<evidence type="ECO:0000313" key="9">
    <source>
        <dbReference type="Proteomes" id="UP000002009"/>
    </source>
</evidence>
<keyword evidence="3 7" id="KW-0812">Transmembrane</keyword>
<evidence type="ECO:0000256" key="5">
    <source>
        <dbReference type="ARBA" id="ARBA00023136"/>
    </source>
</evidence>
<dbReference type="eggNOG" id="ENOG502R2FW">
    <property type="taxonomic scope" value="Eukaryota"/>
</dbReference>
<feature type="transmembrane region" description="Helical" evidence="7">
    <location>
        <begin position="110"/>
        <end position="134"/>
    </location>
</feature>
<feature type="transmembrane region" description="Helical" evidence="7">
    <location>
        <begin position="140"/>
        <end position="162"/>
    </location>
</feature>
<feature type="transmembrane region" description="Helical" evidence="7">
    <location>
        <begin position="243"/>
        <end position="267"/>
    </location>
</feature>
<dbReference type="OMA" id="IAWYEVK"/>
<dbReference type="KEGG" id="mis:MICPUN_102508"/>
<feature type="transmembrane region" description="Helical" evidence="7">
    <location>
        <begin position="325"/>
        <end position="346"/>
    </location>
</feature>
<sequence>MMSTPDERALIGMLPYTALTVVVTLIAVGKNVTLRLLGSLTYYLIPETPQEQAKARLARVTAGKSPSEVRRRAARIKANISEDAEGTESIAAVKFGKALVLAPYFREFDYALLFAILVVANFAAAELAPFALNLPEHENILVPMLALVAVFSSTRSLVKLLFDRLTPKIERQAAVAVGVVGFVLALFFLLLVPTSALDFEVAGTSKELAPAMAKKIRSRVVGRKAAERVADVAGGMVVPELQIFIGLALFAGIITGALLGPAVRIVRSYNMCVRPPSWGGDFVGVSKAMVPLLHASFALPVVTVFAWLAPLSRAPFGLTDEQYDLVRVCSLMVTGVAQVVVVPALVQAYLDGGLVAWYEVKHGERGVQAMAALRGVVRQKLEVTKHLACKVAVQAVGPATLMIACACLLGSKRRDDSEGATENITSLVPAVCWRTVASFLGWWTCAAWATLISAGVAAAKAGVETFTR</sequence>
<dbReference type="PANTHER" id="PTHR13624">
    <property type="entry name" value="RE42071P"/>
    <property type="match status" value="1"/>
</dbReference>
<dbReference type="GO" id="GO:0016020">
    <property type="term" value="C:membrane"/>
    <property type="evidence" value="ECO:0007669"/>
    <property type="project" value="UniProtKB-SubCell"/>
</dbReference>
<proteinExistence type="inferred from homology"/>
<dbReference type="GeneID" id="8246301"/>
<dbReference type="InterPro" id="IPR019395">
    <property type="entry name" value="Transmembrane_161A/B"/>
</dbReference>
<dbReference type="RefSeq" id="XP_002504765.1">
    <property type="nucleotide sequence ID" value="XM_002504719.1"/>
</dbReference>
<comment type="subcellular location">
    <subcellularLocation>
        <location evidence="1">Membrane</location>
        <topology evidence="1">Multi-pass membrane protein</topology>
    </subcellularLocation>
</comment>
<feature type="transmembrane region" description="Helical" evidence="7">
    <location>
        <begin position="12"/>
        <end position="29"/>
    </location>
</feature>
<evidence type="ECO:0000256" key="7">
    <source>
        <dbReference type="SAM" id="Phobius"/>
    </source>
</evidence>
<dbReference type="Pfam" id="PF10268">
    <property type="entry name" value="Tmemb_161AB"/>
    <property type="match status" value="1"/>
</dbReference>
<evidence type="ECO:0000256" key="2">
    <source>
        <dbReference type="ARBA" id="ARBA00009706"/>
    </source>
</evidence>